<proteinExistence type="predicted"/>
<dbReference type="EMBL" id="CAWUHD010000091">
    <property type="protein sequence ID" value="CAK7230149.1"/>
    <property type="molecule type" value="Genomic_DNA"/>
</dbReference>
<dbReference type="Proteomes" id="UP001642482">
    <property type="component" value="Unassembled WGS sequence"/>
</dbReference>
<protein>
    <submittedName>
        <fullName evidence="2">Uncharacterized protein</fullName>
    </submittedName>
</protein>
<keyword evidence="1" id="KW-0812">Transmembrane</keyword>
<organism evidence="2 3">
    <name type="scientific">Sporothrix eucalyptigena</name>
    <dbReference type="NCBI Taxonomy" id="1812306"/>
    <lineage>
        <taxon>Eukaryota</taxon>
        <taxon>Fungi</taxon>
        <taxon>Dikarya</taxon>
        <taxon>Ascomycota</taxon>
        <taxon>Pezizomycotina</taxon>
        <taxon>Sordariomycetes</taxon>
        <taxon>Sordariomycetidae</taxon>
        <taxon>Ophiostomatales</taxon>
        <taxon>Ophiostomataceae</taxon>
        <taxon>Sporothrix</taxon>
    </lineage>
</organism>
<sequence>MFRPASSYNALQQTLYLCQWPVRSRRLSLVALFTIQVPAMVCLALKLFGRLKQKARLAVDDYLVMLSTPVFLVFLVVGQYAAAIGFGVDIWTLPSDKIVKCMKP</sequence>
<name>A0ABP0CDP5_9PEZI</name>
<accession>A0ABP0CDP5</accession>
<reference evidence="2 3" key="1">
    <citation type="submission" date="2024-01" db="EMBL/GenBank/DDBJ databases">
        <authorList>
            <person name="Allen C."/>
            <person name="Tagirdzhanova G."/>
        </authorList>
    </citation>
    <scope>NUCLEOTIDE SEQUENCE [LARGE SCALE GENOMIC DNA]</scope>
</reference>
<gene>
    <name evidence="2" type="ORF">SEUCBS140593_007487</name>
</gene>
<keyword evidence="1" id="KW-0472">Membrane</keyword>
<comment type="caution">
    <text evidence="2">The sequence shown here is derived from an EMBL/GenBank/DDBJ whole genome shotgun (WGS) entry which is preliminary data.</text>
</comment>
<evidence type="ECO:0000256" key="1">
    <source>
        <dbReference type="SAM" id="Phobius"/>
    </source>
</evidence>
<evidence type="ECO:0000313" key="3">
    <source>
        <dbReference type="Proteomes" id="UP001642482"/>
    </source>
</evidence>
<keyword evidence="1" id="KW-1133">Transmembrane helix</keyword>
<feature type="transmembrane region" description="Helical" evidence="1">
    <location>
        <begin position="69"/>
        <end position="93"/>
    </location>
</feature>
<evidence type="ECO:0000313" key="2">
    <source>
        <dbReference type="EMBL" id="CAK7230149.1"/>
    </source>
</evidence>
<feature type="transmembrane region" description="Helical" evidence="1">
    <location>
        <begin position="29"/>
        <end position="49"/>
    </location>
</feature>
<keyword evidence="3" id="KW-1185">Reference proteome</keyword>